<evidence type="ECO:0000256" key="4">
    <source>
        <dbReference type="ARBA" id="ARBA00022475"/>
    </source>
</evidence>
<keyword evidence="11" id="KW-0132">Cell division</keyword>
<dbReference type="OrthoDB" id="9808461at2"/>
<gene>
    <name evidence="11" type="ORF">AVW16_04050</name>
</gene>
<evidence type="ECO:0000313" key="12">
    <source>
        <dbReference type="Proteomes" id="UP000076625"/>
    </source>
</evidence>
<dbReference type="Pfam" id="PF12704">
    <property type="entry name" value="MacB_PCD"/>
    <property type="match status" value="1"/>
</dbReference>
<dbReference type="AlphaFoldDB" id="A0A163DRX1"/>
<evidence type="ECO:0000256" key="1">
    <source>
        <dbReference type="ARBA" id="ARBA00004651"/>
    </source>
</evidence>
<protein>
    <submittedName>
        <fullName evidence="11">Cell division protein FtsX</fullName>
    </submittedName>
</protein>
<keyword evidence="11" id="KW-0131">Cell cycle</keyword>
<dbReference type="GO" id="GO:0044874">
    <property type="term" value="P:lipoprotein localization to outer membrane"/>
    <property type="evidence" value="ECO:0007669"/>
    <property type="project" value="TreeGrafter"/>
</dbReference>
<evidence type="ECO:0000259" key="9">
    <source>
        <dbReference type="Pfam" id="PF02687"/>
    </source>
</evidence>
<dbReference type="InterPro" id="IPR051447">
    <property type="entry name" value="Lipoprotein-release_system"/>
</dbReference>
<dbReference type="RefSeq" id="WP_066609390.1">
    <property type="nucleotide sequence ID" value="NZ_LQQU01000002.1"/>
</dbReference>
<evidence type="ECO:0000259" key="10">
    <source>
        <dbReference type="Pfam" id="PF12704"/>
    </source>
</evidence>
<dbReference type="GO" id="GO:0042953">
    <property type="term" value="P:lipoprotein transport"/>
    <property type="evidence" value="ECO:0007669"/>
    <property type="project" value="InterPro"/>
</dbReference>
<feature type="transmembrane region" description="Helical" evidence="8">
    <location>
        <begin position="22"/>
        <end position="48"/>
    </location>
</feature>
<name>A0A163DRX1_9NEIS</name>
<dbReference type="STRING" id="1452487.AVW16_04050"/>
<feature type="domain" description="ABC3 transporter permease C-terminal" evidence="9">
    <location>
        <begin position="274"/>
        <end position="408"/>
    </location>
</feature>
<keyword evidence="5 8" id="KW-0812">Transmembrane</keyword>
<keyword evidence="3" id="KW-0813">Transport</keyword>
<comment type="caution">
    <text evidence="11">The sequence shown here is derived from an EMBL/GenBank/DDBJ whole genome shotgun (WGS) entry which is preliminary data.</text>
</comment>
<keyword evidence="7 8" id="KW-0472">Membrane</keyword>
<comment type="subcellular location">
    <subcellularLocation>
        <location evidence="1">Cell membrane</location>
        <topology evidence="1">Multi-pass membrane protein</topology>
    </subcellularLocation>
</comment>
<feature type="transmembrane region" description="Helical" evidence="8">
    <location>
        <begin position="274"/>
        <end position="297"/>
    </location>
</feature>
<dbReference type="EMBL" id="LQQU01000002">
    <property type="protein sequence ID" value="KZE35206.1"/>
    <property type="molecule type" value="Genomic_DNA"/>
</dbReference>
<evidence type="ECO:0000256" key="7">
    <source>
        <dbReference type="ARBA" id="ARBA00023136"/>
    </source>
</evidence>
<dbReference type="Proteomes" id="UP000076625">
    <property type="component" value="Unassembled WGS sequence"/>
</dbReference>
<evidence type="ECO:0000256" key="3">
    <source>
        <dbReference type="ARBA" id="ARBA00022448"/>
    </source>
</evidence>
<dbReference type="PANTHER" id="PTHR30489:SF0">
    <property type="entry name" value="LIPOPROTEIN-RELEASING SYSTEM TRANSMEMBRANE PROTEIN LOLE"/>
    <property type="match status" value="1"/>
</dbReference>
<dbReference type="Pfam" id="PF02687">
    <property type="entry name" value="FtsX"/>
    <property type="match status" value="1"/>
</dbReference>
<accession>A0A163DRX1</accession>
<comment type="similarity">
    <text evidence="2">Belongs to the ABC-4 integral membrane protein family. LolC/E subfamily.</text>
</comment>
<dbReference type="GO" id="GO:0051301">
    <property type="term" value="P:cell division"/>
    <property type="evidence" value="ECO:0007669"/>
    <property type="project" value="UniProtKB-KW"/>
</dbReference>
<keyword evidence="4" id="KW-1003">Cell membrane</keyword>
<organism evidence="11 12">
    <name type="scientific">Crenobacter luteus</name>
    <dbReference type="NCBI Taxonomy" id="1452487"/>
    <lineage>
        <taxon>Bacteria</taxon>
        <taxon>Pseudomonadati</taxon>
        <taxon>Pseudomonadota</taxon>
        <taxon>Betaproteobacteria</taxon>
        <taxon>Neisseriales</taxon>
        <taxon>Neisseriaceae</taxon>
        <taxon>Crenobacter</taxon>
    </lineage>
</organism>
<sequence length="415" mass="44613">MTLPFEAFIGLRYLRARRSNGFISFISLVSVLGIALGVAALIIVLSVMNGFQKEIRGRILGVASHLEISSYDARLPDWPAYAKLAEREPEVRAVAPFVNAQGLLTSRGVVRGALVRGVEPAREDQVVEVGHKMLAGRLSDLKPGGFGIVLGVELARQLGVAVGDKVTLLTPQGNVTPAGLMPRLKQFTVVGVFKVDMFEFDSSLAMVDLRDAQLLFRMGDAVSGVRLKLSDPMLAPELKARFAGKLPPEATATDWTDMNANYFRAVQIEKRMMFIILTLIVAVAAFNLVSTLVMVVTDKRADIAILRTLGASPASIMKIFVIQGSVSGILGTLSGVAGGVLVALNLDVIVPAIERVLGTRLISGDVYLIDHLPSQVLSGDVTTIALISLALSFLATLYPSWHAARLQPAEALRYE</sequence>
<dbReference type="InterPro" id="IPR003838">
    <property type="entry name" value="ABC3_permease_C"/>
</dbReference>
<dbReference type="NCBIfam" id="TIGR02212">
    <property type="entry name" value="lolCE"/>
    <property type="match status" value="1"/>
</dbReference>
<evidence type="ECO:0000256" key="8">
    <source>
        <dbReference type="SAM" id="Phobius"/>
    </source>
</evidence>
<dbReference type="InterPro" id="IPR025857">
    <property type="entry name" value="MacB_PCD"/>
</dbReference>
<dbReference type="InterPro" id="IPR011925">
    <property type="entry name" value="LolCE_TM"/>
</dbReference>
<evidence type="ECO:0000256" key="6">
    <source>
        <dbReference type="ARBA" id="ARBA00022989"/>
    </source>
</evidence>
<keyword evidence="12" id="KW-1185">Reference proteome</keyword>
<feature type="domain" description="MacB-like periplasmic core" evidence="10">
    <location>
        <begin position="27"/>
        <end position="242"/>
    </location>
</feature>
<keyword evidence="6 8" id="KW-1133">Transmembrane helix</keyword>
<evidence type="ECO:0000256" key="2">
    <source>
        <dbReference type="ARBA" id="ARBA00005236"/>
    </source>
</evidence>
<feature type="transmembrane region" description="Helical" evidence="8">
    <location>
        <begin position="381"/>
        <end position="398"/>
    </location>
</feature>
<reference evidence="12" key="1">
    <citation type="submission" date="2016-01" db="EMBL/GenBank/DDBJ databases">
        <title>Draft genome of Chromobacterium sp. F49.</title>
        <authorList>
            <person name="Hong K.W."/>
        </authorList>
    </citation>
    <scope>NUCLEOTIDE SEQUENCE [LARGE SCALE GENOMIC DNA]</scope>
    <source>
        <strain evidence="12">CN10</strain>
    </source>
</reference>
<evidence type="ECO:0000256" key="5">
    <source>
        <dbReference type="ARBA" id="ARBA00022692"/>
    </source>
</evidence>
<dbReference type="PANTHER" id="PTHR30489">
    <property type="entry name" value="LIPOPROTEIN-RELEASING SYSTEM TRANSMEMBRANE PROTEIN LOLE"/>
    <property type="match status" value="1"/>
</dbReference>
<evidence type="ECO:0000313" key="11">
    <source>
        <dbReference type="EMBL" id="KZE35206.1"/>
    </source>
</evidence>
<proteinExistence type="inferred from homology"/>
<dbReference type="GO" id="GO:0098797">
    <property type="term" value="C:plasma membrane protein complex"/>
    <property type="evidence" value="ECO:0007669"/>
    <property type="project" value="TreeGrafter"/>
</dbReference>
<feature type="transmembrane region" description="Helical" evidence="8">
    <location>
        <begin position="329"/>
        <end position="353"/>
    </location>
</feature>